<dbReference type="RefSeq" id="XP_028474359.1">
    <property type="nucleotide sequence ID" value="XM_028617052.1"/>
</dbReference>
<feature type="domain" description="C2H2-type" evidence="14">
    <location>
        <begin position="57"/>
        <end position="84"/>
    </location>
</feature>
<evidence type="ECO:0000256" key="13">
    <source>
        <dbReference type="SAM" id="MobiDB-lite"/>
    </source>
</evidence>
<feature type="compositionally biased region" description="Polar residues" evidence="13">
    <location>
        <begin position="680"/>
        <end position="691"/>
    </location>
</feature>
<accession>A0A427XK93</accession>
<evidence type="ECO:0000313" key="15">
    <source>
        <dbReference type="EMBL" id="RSH79212.1"/>
    </source>
</evidence>
<comment type="caution">
    <text evidence="15">The sequence shown here is derived from an EMBL/GenBank/DDBJ whole genome shotgun (WGS) entry which is preliminary data.</text>
</comment>
<evidence type="ECO:0000256" key="2">
    <source>
        <dbReference type="ARBA" id="ARBA00022491"/>
    </source>
</evidence>
<comment type="similarity">
    <text evidence="11">Belongs to the creA/MIG C2H2-type zinc-finger protein family.</text>
</comment>
<dbReference type="PANTHER" id="PTHR47428">
    <property type="entry name" value="REGULATORY PROTEIN MIG1-RELATED"/>
    <property type="match status" value="1"/>
</dbReference>
<feature type="region of interest" description="Disordered" evidence="13">
    <location>
        <begin position="332"/>
        <end position="383"/>
    </location>
</feature>
<evidence type="ECO:0000256" key="9">
    <source>
        <dbReference type="ARBA" id="ARBA00023163"/>
    </source>
</evidence>
<feature type="compositionally biased region" description="Low complexity" evidence="13">
    <location>
        <begin position="615"/>
        <end position="663"/>
    </location>
</feature>
<keyword evidence="6" id="KW-0862">Zinc</keyword>
<feature type="region of interest" description="Disordered" evidence="13">
    <location>
        <begin position="214"/>
        <end position="278"/>
    </location>
</feature>
<dbReference type="InterPro" id="IPR013087">
    <property type="entry name" value="Znf_C2H2_type"/>
</dbReference>
<feature type="compositionally biased region" description="Gly residues" evidence="13">
    <location>
        <begin position="332"/>
        <end position="346"/>
    </location>
</feature>
<evidence type="ECO:0000256" key="5">
    <source>
        <dbReference type="ARBA" id="ARBA00022771"/>
    </source>
</evidence>
<evidence type="ECO:0000256" key="1">
    <source>
        <dbReference type="ARBA" id="ARBA00004123"/>
    </source>
</evidence>
<keyword evidence="7" id="KW-0805">Transcription regulation</keyword>
<evidence type="ECO:0000256" key="12">
    <source>
        <dbReference type="PROSITE-ProRule" id="PRU00042"/>
    </source>
</evidence>
<comment type="subcellular location">
    <subcellularLocation>
        <location evidence="1">Nucleus</location>
    </subcellularLocation>
</comment>
<evidence type="ECO:0000256" key="8">
    <source>
        <dbReference type="ARBA" id="ARBA00023125"/>
    </source>
</evidence>
<feature type="region of interest" description="Disordered" evidence="13">
    <location>
        <begin position="516"/>
        <end position="663"/>
    </location>
</feature>
<dbReference type="InterPro" id="IPR036236">
    <property type="entry name" value="Znf_C2H2_sf"/>
</dbReference>
<evidence type="ECO:0000256" key="11">
    <source>
        <dbReference type="ARBA" id="ARBA00038023"/>
    </source>
</evidence>
<protein>
    <recommendedName>
        <fullName evidence="14">C2H2-type domain-containing protein</fullName>
    </recommendedName>
</protein>
<reference evidence="15 16" key="1">
    <citation type="submission" date="2018-11" db="EMBL/GenBank/DDBJ databases">
        <title>Genome sequence of Apiotrichum porosum DSM 27194.</title>
        <authorList>
            <person name="Aliyu H."/>
            <person name="Gorte O."/>
            <person name="Ochsenreither K."/>
        </authorList>
    </citation>
    <scope>NUCLEOTIDE SEQUENCE [LARGE SCALE GENOMIC DNA]</scope>
    <source>
        <strain evidence="15 16">DSM 27194</strain>
    </source>
</reference>
<gene>
    <name evidence="15" type="ORF">EHS24_001251</name>
</gene>
<name>A0A427XK93_9TREE</name>
<dbReference type="GO" id="GO:0000433">
    <property type="term" value="P:carbon catabolite repression of transcription from RNA polymerase II promoter by glucose"/>
    <property type="evidence" value="ECO:0007669"/>
    <property type="project" value="TreeGrafter"/>
</dbReference>
<evidence type="ECO:0000256" key="3">
    <source>
        <dbReference type="ARBA" id="ARBA00022723"/>
    </source>
</evidence>
<feature type="compositionally biased region" description="Basic residues" evidence="13">
    <location>
        <begin position="552"/>
        <end position="564"/>
    </location>
</feature>
<dbReference type="SMART" id="SM00355">
    <property type="entry name" value="ZnF_C2H2"/>
    <property type="match status" value="2"/>
</dbReference>
<evidence type="ECO:0000256" key="6">
    <source>
        <dbReference type="ARBA" id="ARBA00022833"/>
    </source>
</evidence>
<feature type="region of interest" description="Disordered" evidence="13">
    <location>
        <begin position="108"/>
        <end position="142"/>
    </location>
</feature>
<proteinExistence type="inferred from homology"/>
<keyword evidence="5 12" id="KW-0863">Zinc-finger</keyword>
<feature type="compositionally biased region" description="Basic and acidic residues" evidence="13">
    <location>
        <begin position="123"/>
        <end position="136"/>
    </location>
</feature>
<dbReference type="GO" id="GO:0008270">
    <property type="term" value="F:zinc ion binding"/>
    <property type="evidence" value="ECO:0007669"/>
    <property type="project" value="UniProtKB-KW"/>
</dbReference>
<dbReference type="GO" id="GO:0005737">
    <property type="term" value="C:cytoplasm"/>
    <property type="evidence" value="ECO:0007669"/>
    <property type="project" value="TreeGrafter"/>
</dbReference>
<keyword evidence="9" id="KW-0804">Transcription</keyword>
<dbReference type="InterPro" id="IPR051007">
    <property type="entry name" value="creA/MIG_C2H2-ZnF"/>
</dbReference>
<evidence type="ECO:0000256" key="10">
    <source>
        <dbReference type="ARBA" id="ARBA00023242"/>
    </source>
</evidence>
<feature type="compositionally biased region" description="Polar residues" evidence="13">
    <location>
        <begin position="250"/>
        <end position="260"/>
    </location>
</feature>
<organism evidence="15 16">
    <name type="scientific">Apiotrichum porosum</name>
    <dbReference type="NCBI Taxonomy" id="105984"/>
    <lineage>
        <taxon>Eukaryota</taxon>
        <taxon>Fungi</taxon>
        <taxon>Dikarya</taxon>
        <taxon>Basidiomycota</taxon>
        <taxon>Agaricomycotina</taxon>
        <taxon>Tremellomycetes</taxon>
        <taxon>Trichosporonales</taxon>
        <taxon>Trichosporonaceae</taxon>
        <taxon>Apiotrichum</taxon>
    </lineage>
</organism>
<dbReference type="GO" id="GO:0000978">
    <property type="term" value="F:RNA polymerase II cis-regulatory region sequence-specific DNA binding"/>
    <property type="evidence" value="ECO:0007669"/>
    <property type="project" value="TreeGrafter"/>
</dbReference>
<keyword evidence="8" id="KW-0238">DNA-binding</keyword>
<dbReference type="STRING" id="105984.A0A427XK93"/>
<evidence type="ECO:0000259" key="14">
    <source>
        <dbReference type="PROSITE" id="PS50157"/>
    </source>
</evidence>
<feature type="compositionally biased region" description="Low complexity" evidence="13">
    <location>
        <begin position="395"/>
        <end position="417"/>
    </location>
</feature>
<dbReference type="EMBL" id="RSCE01000010">
    <property type="protein sequence ID" value="RSH79212.1"/>
    <property type="molecule type" value="Genomic_DNA"/>
</dbReference>
<keyword evidence="2" id="KW-0678">Repressor</keyword>
<keyword evidence="16" id="KW-1185">Reference proteome</keyword>
<dbReference type="AlphaFoldDB" id="A0A427XK93"/>
<evidence type="ECO:0000313" key="16">
    <source>
        <dbReference type="Proteomes" id="UP000279236"/>
    </source>
</evidence>
<keyword evidence="3" id="KW-0479">Metal-binding</keyword>
<dbReference type="GeneID" id="39585794"/>
<dbReference type="Gene3D" id="3.30.160.60">
    <property type="entry name" value="Classic Zinc Finger"/>
    <property type="match status" value="2"/>
</dbReference>
<dbReference type="PROSITE" id="PS00028">
    <property type="entry name" value="ZINC_FINGER_C2H2_1"/>
    <property type="match status" value="2"/>
</dbReference>
<sequence>MSQQPVTMASAEENPLASLPTPIPDPITGRLDPNDPAVKALTDAALNMDKSKIPRPYKCPLCDRAFYRLEHQTRHIRTHTGEKPHACTHPGCDKRFSRSDELTRHARIHLPPAAENGSKIKSRHEDDDHDMEDRRGGHLPHLGPSYGMDFDRHDYSNPYLPALPMGNGGGSASGGMNDISALAAAASDQLYELERHEAFRRAEYELRHRQIAAGAGRKSNGGSPGNATPSNVGGGGAAYGFSSERDRFNQAPSSGTTASGGQIVFPVSAPQPATANHPAVPAGTLADPTYLVPPTCCHEDCHKSYRKRLKVARQTAACPNCLGGSHGNGGHNGHSAGGAPHGGSGNNDGHHSSNSSTPKDRSNVGSSEDLTKLGGSSGQGNSYHLHHANLQQQLARLQQQHQSKQTSSSQPSSNSGSRSHHHKSTSRHHQLNPYPVNMHSHRSSHASLAPSADVSRAASPETDDSSDEEGGHSSHHVGSAPEFAQTSPVLAGMRGMSLFAGRNAATAPVSAVVSPVGSRATSPVDGHSASSGRHGHGSHTARDAKNRSHPYGTHHHHHVHHHPGSHSSMPSSPHVHATKSRMSPPKLPEPPHKSVEEILNSSAIPPPPPASDRMLPLPNSSASFSSVPSVSYSLSAGSAHGSPVGSRSSSPVHSTSHSTHSQIAHSVRAAFGMTPMFRGSDTTASSSNPSPKSVINNNQSSSSPNNRLPPLGVRNQDSKPSLPSFSRGPSPVHLMELDGQA</sequence>
<feature type="region of interest" description="Disordered" evidence="13">
    <location>
        <begin position="675"/>
        <end position="741"/>
    </location>
</feature>
<dbReference type="Proteomes" id="UP000279236">
    <property type="component" value="Unassembled WGS sequence"/>
</dbReference>
<evidence type="ECO:0000256" key="7">
    <source>
        <dbReference type="ARBA" id="ARBA00023015"/>
    </source>
</evidence>
<feature type="compositionally biased region" description="Basic residues" evidence="13">
    <location>
        <begin position="418"/>
        <end position="430"/>
    </location>
</feature>
<keyword evidence="10" id="KW-0539">Nucleus</keyword>
<dbReference type="FunFam" id="3.30.160.60:FF:000089">
    <property type="entry name" value="DNA-binding protein creA"/>
    <property type="match status" value="1"/>
</dbReference>
<feature type="compositionally biased region" description="Low complexity" evidence="13">
    <location>
        <begin position="693"/>
        <end position="706"/>
    </location>
</feature>
<dbReference type="SUPFAM" id="SSF57667">
    <property type="entry name" value="beta-beta-alpha zinc fingers"/>
    <property type="match status" value="1"/>
</dbReference>
<feature type="region of interest" description="Disordered" evidence="13">
    <location>
        <begin position="395"/>
        <end position="482"/>
    </location>
</feature>
<evidence type="ECO:0000256" key="4">
    <source>
        <dbReference type="ARBA" id="ARBA00022737"/>
    </source>
</evidence>
<feature type="domain" description="C2H2-type" evidence="14">
    <location>
        <begin position="85"/>
        <end position="109"/>
    </location>
</feature>
<dbReference type="OrthoDB" id="654211at2759"/>
<feature type="region of interest" description="Disordered" evidence="13">
    <location>
        <begin position="1"/>
        <end position="35"/>
    </location>
</feature>
<dbReference type="FunFam" id="3.30.160.60:FF:000152">
    <property type="entry name" value="DNA-binding protein creA"/>
    <property type="match status" value="1"/>
</dbReference>
<feature type="compositionally biased region" description="Low complexity" evidence="13">
    <location>
        <begin position="565"/>
        <end position="575"/>
    </location>
</feature>
<keyword evidence="4" id="KW-0677">Repeat</keyword>
<dbReference type="Pfam" id="PF00096">
    <property type="entry name" value="zf-C2H2"/>
    <property type="match status" value="2"/>
</dbReference>
<dbReference type="PANTHER" id="PTHR47428:SF1">
    <property type="entry name" value="REGULATORY PROTEIN MIG1-RELATED"/>
    <property type="match status" value="1"/>
</dbReference>
<dbReference type="PROSITE" id="PS50157">
    <property type="entry name" value="ZINC_FINGER_C2H2_2"/>
    <property type="match status" value="2"/>
</dbReference>
<dbReference type="GO" id="GO:0005634">
    <property type="term" value="C:nucleus"/>
    <property type="evidence" value="ECO:0007669"/>
    <property type="project" value="UniProtKB-SubCell"/>
</dbReference>